<dbReference type="Pfam" id="PF05340">
    <property type="entry name" value="DUF740"/>
    <property type="match status" value="3"/>
</dbReference>
<protein>
    <submittedName>
        <fullName evidence="2">Uncharacterized protein</fullName>
    </submittedName>
</protein>
<dbReference type="EMBL" id="JAVXUP010001064">
    <property type="protein sequence ID" value="KAK3016490.1"/>
    <property type="molecule type" value="Genomic_DNA"/>
</dbReference>
<sequence length="622" mass="68916">MTLQPPTYPHARNRTRRLSACHRHPSEPVTAFCTLCLRERLAGLCPSPSPHPQPSSSAELRRSKSVSAAPDAAPASSEPRRNSCDARSARSTLSHLFNLDDVSTREPNIESKNLGLSQIEEIRASEDLLVSNVDEGGDSEVEVEVKTMKEHIDLELGSRKPVVKDLRDIAGSFWAAASVFSKKLKKWRQKEKINKRSGGNEDGIVGTSTGGGGVLLGMPVDRRLRGRLRETQSEIGDYGFGGRRSCDTEPRFSVDAGRISMDESRYSFDEPRASWDGYLVARTIPRLTPMLSVVENGILAPLNRADDRGMLMEERINVIHEDETTSAGSDTSSSRRRSSFDRSSSLRSCSKKTLGLEVDDLKSTPNAKVSPASLDIFRGSKLVITERELRDWHMSSLKDDLSETMESIPRNGTFLAMRGSQNEVKRTTRWRKVCNAWGFVHRENKHGNFGGNVTDQPVGVACEQQCGEVNGVEKGIFSGKLIRSSSCVCSRDSSRTRSGVQARGCSNKKDKDKFVLERDKSARTNFDNGLLRFHMTPFRSYRRSKSEPREPPSLDLFREPLEEEGRASSPSSSVSTLEPDLVCTLIRVGRYLGQEQVSGGLGFSPDKANVHVAESSIKLLPW</sequence>
<evidence type="ECO:0000256" key="1">
    <source>
        <dbReference type="SAM" id="MobiDB-lite"/>
    </source>
</evidence>
<dbReference type="PANTHER" id="PTHR31659">
    <property type="entry name" value="PROTEIN: UPF0503-LIKE PROTEIN, PUTATIVE (DUF740)-RELATED"/>
    <property type="match status" value="1"/>
</dbReference>
<dbReference type="AlphaFoldDB" id="A0AA88W3L0"/>
<evidence type="ECO:0000313" key="3">
    <source>
        <dbReference type="Proteomes" id="UP001188597"/>
    </source>
</evidence>
<keyword evidence="3" id="KW-1185">Reference proteome</keyword>
<gene>
    <name evidence="2" type="ORF">RJ639_007179</name>
</gene>
<feature type="compositionally biased region" description="Low complexity" evidence="1">
    <location>
        <begin position="65"/>
        <end position="77"/>
    </location>
</feature>
<dbReference type="Proteomes" id="UP001188597">
    <property type="component" value="Unassembled WGS sequence"/>
</dbReference>
<accession>A0AA88W3L0</accession>
<evidence type="ECO:0000313" key="2">
    <source>
        <dbReference type="EMBL" id="KAK3016490.1"/>
    </source>
</evidence>
<proteinExistence type="predicted"/>
<dbReference type="PANTHER" id="PTHR31659:SF0">
    <property type="entry name" value="EMB|CAB61945.1"/>
    <property type="match status" value="1"/>
</dbReference>
<dbReference type="InterPro" id="IPR008004">
    <property type="entry name" value="OCTOPUS-like"/>
</dbReference>
<reference evidence="2" key="1">
    <citation type="submission" date="2022-12" db="EMBL/GenBank/DDBJ databases">
        <title>Draft genome assemblies for two species of Escallonia (Escalloniales).</title>
        <authorList>
            <person name="Chanderbali A."/>
            <person name="Dervinis C."/>
            <person name="Anghel I."/>
            <person name="Soltis D."/>
            <person name="Soltis P."/>
            <person name="Zapata F."/>
        </authorList>
    </citation>
    <scope>NUCLEOTIDE SEQUENCE</scope>
    <source>
        <strain evidence="2">UCBG64.0493</strain>
        <tissue evidence="2">Leaf</tissue>
    </source>
</reference>
<organism evidence="2 3">
    <name type="scientific">Escallonia herrerae</name>
    <dbReference type="NCBI Taxonomy" id="1293975"/>
    <lineage>
        <taxon>Eukaryota</taxon>
        <taxon>Viridiplantae</taxon>
        <taxon>Streptophyta</taxon>
        <taxon>Embryophyta</taxon>
        <taxon>Tracheophyta</taxon>
        <taxon>Spermatophyta</taxon>
        <taxon>Magnoliopsida</taxon>
        <taxon>eudicotyledons</taxon>
        <taxon>Gunneridae</taxon>
        <taxon>Pentapetalae</taxon>
        <taxon>asterids</taxon>
        <taxon>campanulids</taxon>
        <taxon>Escalloniales</taxon>
        <taxon>Escalloniaceae</taxon>
        <taxon>Escallonia</taxon>
    </lineage>
</organism>
<name>A0AA88W3L0_9ASTE</name>
<feature type="region of interest" description="Disordered" evidence="1">
    <location>
        <begin position="319"/>
        <end position="344"/>
    </location>
</feature>
<comment type="caution">
    <text evidence="2">The sequence shown here is derived from an EMBL/GenBank/DDBJ whole genome shotgun (WGS) entry which is preliminary data.</text>
</comment>
<feature type="region of interest" description="Disordered" evidence="1">
    <location>
        <begin position="46"/>
        <end position="84"/>
    </location>
</feature>